<evidence type="ECO:0000313" key="1">
    <source>
        <dbReference type="EMBL" id="KIM40685.1"/>
    </source>
</evidence>
<organism evidence="1 2">
    <name type="scientific">Hebeloma cylindrosporum</name>
    <dbReference type="NCBI Taxonomy" id="76867"/>
    <lineage>
        <taxon>Eukaryota</taxon>
        <taxon>Fungi</taxon>
        <taxon>Dikarya</taxon>
        <taxon>Basidiomycota</taxon>
        <taxon>Agaricomycotina</taxon>
        <taxon>Agaricomycetes</taxon>
        <taxon>Agaricomycetidae</taxon>
        <taxon>Agaricales</taxon>
        <taxon>Agaricineae</taxon>
        <taxon>Hymenogastraceae</taxon>
        <taxon>Hebeloma</taxon>
    </lineage>
</organism>
<dbReference type="HOGENOM" id="CLU_2427240_0_0_1"/>
<evidence type="ECO:0000313" key="2">
    <source>
        <dbReference type="Proteomes" id="UP000053424"/>
    </source>
</evidence>
<dbReference type="Proteomes" id="UP000053424">
    <property type="component" value="Unassembled WGS sequence"/>
</dbReference>
<sequence length="91" mass="10648">MFLFTYITSPSTYLTYIHPIPSVPSHLFLLTHLLIVAHSLTHSNFVHEVAYPRRSFFFVFRLCTRYIHNRIFIQFVQGLFSGVASTDLAFH</sequence>
<keyword evidence="2" id="KW-1185">Reference proteome</keyword>
<dbReference type="EMBL" id="KN831782">
    <property type="protein sequence ID" value="KIM40685.1"/>
    <property type="molecule type" value="Genomic_DNA"/>
</dbReference>
<dbReference type="AlphaFoldDB" id="A0A0C3BVP7"/>
<proteinExistence type="predicted"/>
<gene>
    <name evidence="1" type="ORF">M413DRAFT_166328</name>
</gene>
<reference evidence="2" key="2">
    <citation type="submission" date="2015-01" db="EMBL/GenBank/DDBJ databases">
        <title>Evolutionary Origins and Diversification of the Mycorrhizal Mutualists.</title>
        <authorList>
            <consortium name="DOE Joint Genome Institute"/>
            <consortium name="Mycorrhizal Genomics Consortium"/>
            <person name="Kohler A."/>
            <person name="Kuo A."/>
            <person name="Nagy L.G."/>
            <person name="Floudas D."/>
            <person name="Copeland A."/>
            <person name="Barry K.W."/>
            <person name="Cichocki N."/>
            <person name="Veneault-Fourrey C."/>
            <person name="LaButti K."/>
            <person name="Lindquist E.A."/>
            <person name="Lipzen A."/>
            <person name="Lundell T."/>
            <person name="Morin E."/>
            <person name="Murat C."/>
            <person name="Riley R."/>
            <person name="Ohm R."/>
            <person name="Sun H."/>
            <person name="Tunlid A."/>
            <person name="Henrissat B."/>
            <person name="Grigoriev I.V."/>
            <person name="Hibbett D.S."/>
            <person name="Martin F."/>
        </authorList>
    </citation>
    <scope>NUCLEOTIDE SEQUENCE [LARGE SCALE GENOMIC DNA]</scope>
    <source>
        <strain evidence="2">h7</strain>
    </source>
</reference>
<protein>
    <submittedName>
        <fullName evidence="1">Uncharacterized protein</fullName>
    </submittedName>
</protein>
<reference evidence="1 2" key="1">
    <citation type="submission" date="2014-04" db="EMBL/GenBank/DDBJ databases">
        <authorList>
            <consortium name="DOE Joint Genome Institute"/>
            <person name="Kuo A."/>
            <person name="Gay G."/>
            <person name="Dore J."/>
            <person name="Kohler A."/>
            <person name="Nagy L.G."/>
            <person name="Floudas D."/>
            <person name="Copeland A."/>
            <person name="Barry K.W."/>
            <person name="Cichocki N."/>
            <person name="Veneault-Fourrey C."/>
            <person name="LaButti K."/>
            <person name="Lindquist E.A."/>
            <person name="Lipzen A."/>
            <person name="Lundell T."/>
            <person name="Morin E."/>
            <person name="Murat C."/>
            <person name="Sun H."/>
            <person name="Tunlid A."/>
            <person name="Henrissat B."/>
            <person name="Grigoriev I.V."/>
            <person name="Hibbett D.S."/>
            <person name="Martin F."/>
            <person name="Nordberg H.P."/>
            <person name="Cantor M.N."/>
            <person name="Hua S.X."/>
        </authorList>
    </citation>
    <scope>NUCLEOTIDE SEQUENCE [LARGE SCALE GENOMIC DNA]</scope>
    <source>
        <strain evidence="2">h7</strain>
    </source>
</reference>
<name>A0A0C3BVP7_HEBCY</name>
<accession>A0A0C3BVP7</accession>